<accession>A0A812F1K6</accession>
<protein>
    <submittedName>
        <fullName evidence="2">Uncharacterized protein</fullName>
    </submittedName>
</protein>
<evidence type="ECO:0000313" key="2">
    <source>
        <dbReference type="EMBL" id="CAE6488056.1"/>
    </source>
</evidence>
<name>A0A812F1K6_9ARCH</name>
<proteinExistence type="predicted"/>
<keyword evidence="1" id="KW-0812">Transmembrane</keyword>
<dbReference type="Proteomes" id="UP000655759">
    <property type="component" value="Unassembled WGS sequence"/>
</dbReference>
<keyword evidence="1" id="KW-1133">Transmembrane helix</keyword>
<dbReference type="RefSeq" id="WP_205098172.1">
    <property type="nucleotide sequence ID" value="NZ_CAJNAQ010000002.1"/>
</dbReference>
<reference evidence="2" key="1">
    <citation type="submission" date="2021-02" db="EMBL/GenBank/DDBJ databases">
        <authorList>
            <person name="Han P."/>
        </authorList>
    </citation>
    <scope>NUCLEOTIDE SEQUENCE</scope>
    <source>
        <strain evidence="2">Candidatus Nitrosotenuis uzonensis 5A</strain>
    </source>
</reference>
<feature type="transmembrane region" description="Helical" evidence="1">
    <location>
        <begin position="59"/>
        <end position="77"/>
    </location>
</feature>
<dbReference type="AlphaFoldDB" id="A0A812F1K6"/>
<evidence type="ECO:0000313" key="3">
    <source>
        <dbReference type="Proteomes" id="UP000655759"/>
    </source>
</evidence>
<comment type="caution">
    <text evidence="2">The sequence shown here is derived from an EMBL/GenBank/DDBJ whole genome shotgun (WGS) entry which is preliminary data.</text>
</comment>
<keyword evidence="1" id="KW-0472">Membrane</keyword>
<organism evidence="2 3">
    <name type="scientific">Candidatus Nitrosotenuis uzonensis</name>
    <dbReference type="NCBI Taxonomy" id="1407055"/>
    <lineage>
        <taxon>Archaea</taxon>
        <taxon>Nitrososphaerota</taxon>
        <taxon>Candidatus Nitrosotenuis</taxon>
    </lineage>
</organism>
<gene>
    <name evidence="2" type="ORF">NUZ5A_20405</name>
</gene>
<sequence>MGKTVPVIFALLAAGLVTSGVGIWKVAEPVNTIYNATSPILFQKPAEKNIIDESDGNSLVGLGIFFGILAIVAIFLGRPSRRY</sequence>
<dbReference type="EMBL" id="CAJNAQ010000002">
    <property type="protein sequence ID" value="CAE6488056.1"/>
    <property type="molecule type" value="Genomic_DNA"/>
</dbReference>
<evidence type="ECO:0000256" key="1">
    <source>
        <dbReference type="SAM" id="Phobius"/>
    </source>
</evidence>